<name>A0AAD7QKB4_9ASCO</name>
<dbReference type="Pfam" id="PF10429">
    <property type="entry name" value="Mtr2"/>
    <property type="match status" value="1"/>
</dbReference>
<dbReference type="GO" id="GO:0051028">
    <property type="term" value="P:mRNA transport"/>
    <property type="evidence" value="ECO:0007669"/>
    <property type="project" value="UniProtKB-UniRule"/>
</dbReference>
<dbReference type="GO" id="GO:0015031">
    <property type="term" value="P:protein transport"/>
    <property type="evidence" value="ECO:0007669"/>
    <property type="project" value="UniProtKB-KW"/>
</dbReference>
<keyword evidence="1" id="KW-0653">Protein transport</keyword>
<evidence type="ECO:0000256" key="1">
    <source>
        <dbReference type="RuleBase" id="RU369002"/>
    </source>
</evidence>
<dbReference type="AlphaFoldDB" id="A0AAD7QKB4"/>
<comment type="function">
    <text evidence="1">Has a role in nuclear-cytoplasmic transport of proteins and mRNAs.</text>
</comment>
<evidence type="ECO:0000259" key="2">
    <source>
        <dbReference type="PROSITE" id="PS50177"/>
    </source>
</evidence>
<keyword evidence="1" id="KW-0963">Cytoplasm</keyword>
<organism evidence="3 4">
    <name type="scientific">Lipomyces tetrasporus</name>
    <dbReference type="NCBI Taxonomy" id="54092"/>
    <lineage>
        <taxon>Eukaryota</taxon>
        <taxon>Fungi</taxon>
        <taxon>Dikarya</taxon>
        <taxon>Ascomycota</taxon>
        <taxon>Saccharomycotina</taxon>
        <taxon>Lipomycetes</taxon>
        <taxon>Lipomycetales</taxon>
        <taxon>Lipomycetaceae</taxon>
        <taxon>Lipomyces</taxon>
    </lineage>
</organism>
<comment type="caution">
    <text evidence="3">The sequence shown here is derived from an EMBL/GenBank/DDBJ whole genome shotgun (WGS) entry which is preliminary data.</text>
</comment>
<sequence>MSDIGKVIELISRGTENFISVYYRALDGHRENIPLLFEPNAPIVYNGNPLVGGEAYAELYSRMPPTAHDVTGYDCHPLAVAGADGRLSIALSTSGKVRFGSDRGKGLCGFSETFILRPQPDGKFRVGSCGYRLVYKSEDDLEP</sequence>
<dbReference type="RefSeq" id="XP_056040264.1">
    <property type="nucleotide sequence ID" value="XM_056191047.1"/>
</dbReference>
<proteinExistence type="predicted"/>
<evidence type="ECO:0000313" key="3">
    <source>
        <dbReference type="EMBL" id="KAJ8096814.1"/>
    </source>
</evidence>
<reference evidence="3" key="1">
    <citation type="submission" date="2023-03" db="EMBL/GenBank/DDBJ databases">
        <title>Near-Complete genome sequence of Lipomyces tetrasporous NRRL Y-64009, an oleaginous yeast capable of growing on lignocellulosic hydrolysates.</title>
        <authorList>
            <consortium name="Lawrence Berkeley National Laboratory"/>
            <person name="Jagtap S.S."/>
            <person name="Liu J.-J."/>
            <person name="Walukiewicz H.E."/>
            <person name="Pangilinan J."/>
            <person name="Lipzen A."/>
            <person name="Ahrendt S."/>
            <person name="Koriabine M."/>
            <person name="Cobaugh K."/>
            <person name="Salamov A."/>
            <person name="Yoshinaga Y."/>
            <person name="Ng V."/>
            <person name="Daum C."/>
            <person name="Grigoriev I.V."/>
            <person name="Slininger P.J."/>
            <person name="Dien B.S."/>
            <person name="Jin Y.-S."/>
            <person name="Rao C.V."/>
        </authorList>
    </citation>
    <scope>NUCLEOTIDE SEQUENCE</scope>
    <source>
        <strain evidence="3">NRRL Y-64009</strain>
    </source>
</reference>
<dbReference type="PROSITE" id="PS50177">
    <property type="entry name" value="NTF2_DOMAIN"/>
    <property type="match status" value="1"/>
</dbReference>
<evidence type="ECO:0000313" key="4">
    <source>
        <dbReference type="Proteomes" id="UP001217417"/>
    </source>
</evidence>
<accession>A0AAD7QKB4</accession>
<dbReference type="PANTHER" id="PTHR12612">
    <property type="entry name" value="NUCLEAR TRANSPORT FACTOR 2"/>
    <property type="match status" value="1"/>
</dbReference>
<dbReference type="GO" id="GO:0005634">
    <property type="term" value="C:nucleus"/>
    <property type="evidence" value="ECO:0007669"/>
    <property type="project" value="UniProtKB-SubCell"/>
</dbReference>
<keyword evidence="1" id="KW-0539">Nucleus</keyword>
<gene>
    <name evidence="3" type="ORF">POJ06DRAFT_44723</name>
</gene>
<dbReference type="EMBL" id="JARPMG010000013">
    <property type="protein sequence ID" value="KAJ8096814.1"/>
    <property type="molecule type" value="Genomic_DNA"/>
</dbReference>
<dbReference type="InterPro" id="IPR045875">
    <property type="entry name" value="NTF2"/>
</dbReference>
<keyword evidence="4" id="KW-1185">Reference proteome</keyword>
<dbReference type="InterPro" id="IPR032710">
    <property type="entry name" value="NTF2-like_dom_sf"/>
</dbReference>
<comment type="subcellular location">
    <subcellularLocation>
        <location evidence="1">Cytoplasm</location>
    </subcellularLocation>
    <subcellularLocation>
        <location evidence="1">Nucleus</location>
    </subcellularLocation>
</comment>
<protein>
    <recommendedName>
        <fullName evidence="1">NTF2-related export protein</fullName>
    </recommendedName>
</protein>
<dbReference type="Proteomes" id="UP001217417">
    <property type="component" value="Unassembled WGS sequence"/>
</dbReference>
<dbReference type="GeneID" id="80886213"/>
<dbReference type="Gene3D" id="3.10.450.50">
    <property type="match status" value="1"/>
</dbReference>
<feature type="domain" description="NTF2" evidence="2">
    <location>
        <begin position="14"/>
        <end position="133"/>
    </location>
</feature>
<dbReference type="GO" id="GO:0006913">
    <property type="term" value="P:nucleocytoplasmic transport"/>
    <property type="evidence" value="ECO:0007669"/>
    <property type="project" value="UniProtKB-UniRule"/>
</dbReference>
<dbReference type="InterPro" id="IPR019488">
    <property type="entry name" value="Nucl_pore_RNA_shuttling_Mtr2"/>
</dbReference>
<dbReference type="SUPFAM" id="SSF54427">
    <property type="entry name" value="NTF2-like"/>
    <property type="match status" value="1"/>
</dbReference>
<dbReference type="GO" id="GO:0005737">
    <property type="term" value="C:cytoplasm"/>
    <property type="evidence" value="ECO:0007669"/>
    <property type="project" value="UniProtKB-SubCell"/>
</dbReference>
<dbReference type="InterPro" id="IPR018222">
    <property type="entry name" value="Nuclear_transport_factor_2_euk"/>
</dbReference>
<keyword evidence="1" id="KW-0813">Transport</keyword>